<dbReference type="Pfam" id="PF13727">
    <property type="entry name" value="CoA_binding_3"/>
    <property type="match status" value="1"/>
</dbReference>
<evidence type="ECO:0000256" key="4">
    <source>
        <dbReference type="ARBA" id="ARBA00022692"/>
    </source>
</evidence>
<name>A0ABQ1UBS3_9NOCA</name>
<keyword evidence="5 7" id="KW-1133">Transmembrane helix</keyword>
<evidence type="ECO:0000256" key="2">
    <source>
        <dbReference type="ARBA" id="ARBA00006464"/>
    </source>
</evidence>
<evidence type="ECO:0000313" key="10">
    <source>
        <dbReference type="Proteomes" id="UP000632454"/>
    </source>
</evidence>
<dbReference type="Proteomes" id="UP000632454">
    <property type="component" value="Unassembled WGS sequence"/>
</dbReference>
<feature type="transmembrane region" description="Helical" evidence="7">
    <location>
        <begin position="55"/>
        <end position="73"/>
    </location>
</feature>
<proteinExistence type="inferred from homology"/>
<dbReference type="PANTHER" id="PTHR30576:SF0">
    <property type="entry name" value="UNDECAPRENYL-PHOSPHATE N-ACETYLGALACTOSAMINYL 1-PHOSPHATE TRANSFERASE-RELATED"/>
    <property type="match status" value="1"/>
</dbReference>
<evidence type="ECO:0000256" key="7">
    <source>
        <dbReference type="SAM" id="Phobius"/>
    </source>
</evidence>
<comment type="caution">
    <text evidence="9">The sequence shown here is derived from an EMBL/GenBank/DDBJ whole genome shotgun (WGS) entry which is preliminary data.</text>
</comment>
<dbReference type="Pfam" id="PF02397">
    <property type="entry name" value="Bac_transf"/>
    <property type="match status" value="1"/>
</dbReference>
<feature type="transmembrane region" description="Helical" evidence="7">
    <location>
        <begin position="79"/>
        <end position="101"/>
    </location>
</feature>
<organism evidence="9 10">
    <name type="scientific">Williamsia phyllosphaerae</name>
    <dbReference type="NCBI Taxonomy" id="885042"/>
    <lineage>
        <taxon>Bacteria</taxon>
        <taxon>Bacillati</taxon>
        <taxon>Actinomycetota</taxon>
        <taxon>Actinomycetes</taxon>
        <taxon>Mycobacteriales</taxon>
        <taxon>Nocardiaceae</taxon>
        <taxon>Williamsia</taxon>
    </lineage>
</organism>
<protein>
    <submittedName>
        <fullName evidence="9">UDP-phosphate galactose phosphotransferase</fullName>
    </submittedName>
</protein>
<dbReference type="InterPro" id="IPR017475">
    <property type="entry name" value="EPS_sugar_tfrase"/>
</dbReference>
<evidence type="ECO:0000256" key="3">
    <source>
        <dbReference type="ARBA" id="ARBA00022679"/>
    </source>
</evidence>
<evidence type="ECO:0000313" key="9">
    <source>
        <dbReference type="EMBL" id="GGF12756.1"/>
    </source>
</evidence>
<accession>A0ABQ1UBS3</accession>
<evidence type="ECO:0000256" key="1">
    <source>
        <dbReference type="ARBA" id="ARBA00004141"/>
    </source>
</evidence>
<feature type="transmembrane region" description="Helical" evidence="7">
    <location>
        <begin position="246"/>
        <end position="272"/>
    </location>
</feature>
<comment type="similarity">
    <text evidence="2">Belongs to the bacterial sugar transferase family.</text>
</comment>
<keyword evidence="3" id="KW-0808">Transferase</keyword>
<comment type="subcellular location">
    <subcellularLocation>
        <location evidence="1">Membrane</location>
        <topology evidence="1">Multi-pass membrane protein</topology>
    </subcellularLocation>
</comment>
<dbReference type="EMBL" id="BMCS01000001">
    <property type="protein sequence ID" value="GGF12756.1"/>
    <property type="molecule type" value="Genomic_DNA"/>
</dbReference>
<dbReference type="NCBIfam" id="TIGR03025">
    <property type="entry name" value="EPS_sugtrans"/>
    <property type="match status" value="1"/>
</dbReference>
<evidence type="ECO:0000256" key="6">
    <source>
        <dbReference type="ARBA" id="ARBA00023136"/>
    </source>
</evidence>
<feature type="domain" description="Bacterial sugar transferase" evidence="8">
    <location>
        <begin position="244"/>
        <end position="426"/>
    </location>
</feature>
<keyword evidence="10" id="KW-1185">Reference proteome</keyword>
<evidence type="ECO:0000256" key="5">
    <source>
        <dbReference type="ARBA" id="ARBA00022989"/>
    </source>
</evidence>
<feature type="transmembrane region" description="Helical" evidence="7">
    <location>
        <begin position="27"/>
        <end position="43"/>
    </location>
</feature>
<keyword evidence="6 7" id="KW-0472">Membrane</keyword>
<reference evidence="10" key="1">
    <citation type="journal article" date="2019" name="Int. J. Syst. Evol. Microbiol.">
        <title>The Global Catalogue of Microorganisms (GCM) 10K type strain sequencing project: providing services to taxonomists for standard genome sequencing and annotation.</title>
        <authorList>
            <consortium name="The Broad Institute Genomics Platform"/>
            <consortium name="The Broad Institute Genome Sequencing Center for Infectious Disease"/>
            <person name="Wu L."/>
            <person name="Ma J."/>
        </authorList>
    </citation>
    <scope>NUCLEOTIDE SEQUENCE [LARGE SCALE GENOMIC DNA]</scope>
    <source>
        <strain evidence="10">CCM 7855</strain>
    </source>
</reference>
<sequence>MLMLLDLIAVAAAIAYATDQRWQVLESLAFVGILGTGGLYRSRITLSALLVLPRLVGFSMIATLALVIIFDAATPLQRALAEGVAVAAMLFIIRIFYFGVLRARRRRMTTRTRTAIIGGGKVAFKLLQSAGEQRDLGLDVMVVVDDNPFPEILDSGVDVDSTRRPIREIVEEHGIETVIVAYSRTADSHFVSPLRECDDLECEIFVVPRLFEFVHASSDMDRIHTIPLIHVRRLAQRTWYWHAKRAFDLAIAAFAIVLVAPVLVATALAVFLTDPKSPIIFRQERIGRNGRPFDLFKFRSMRPVPATASDVDWAPDRASRLGPVGKFIRKTSIDELPQLWNVARGDMSIVGPRPERPHFVAQFQGSVPSYRDRHRLNVGLTGWAAINGLRGDTSIDDRAVYDNYYIANWSAWLDIKIIILTFGALLRGTGS</sequence>
<keyword evidence="4 7" id="KW-0812">Transmembrane</keyword>
<dbReference type="InterPro" id="IPR003362">
    <property type="entry name" value="Bact_transf"/>
</dbReference>
<gene>
    <name evidence="9" type="primary">wcaJ</name>
    <name evidence="9" type="ORF">GCM10007298_05840</name>
</gene>
<dbReference type="Gene3D" id="3.40.50.720">
    <property type="entry name" value="NAD(P)-binding Rossmann-like Domain"/>
    <property type="match status" value="1"/>
</dbReference>
<evidence type="ECO:0000259" key="8">
    <source>
        <dbReference type="Pfam" id="PF02397"/>
    </source>
</evidence>
<dbReference type="PANTHER" id="PTHR30576">
    <property type="entry name" value="COLANIC BIOSYNTHESIS UDP-GLUCOSE LIPID CARRIER TRANSFERASE"/>
    <property type="match status" value="1"/>
</dbReference>